<dbReference type="InParanoid" id="F4WZ92"/>
<dbReference type="Gene3D" id="3.40.50.1460">
    <property type="match status" value="1"/>
</dbReference>
<dbReference type="Proteomes" id="UP000007755">
    <property type="component" value="Unassembled WGS sequence"/>
</dbReference>
<reference evidence="2" key="1">
    <citation type="submission" date="2011-02" db="EMBL/GenBank/DDBJ databases">
        <title>The genome of the leaf-cutting ant Acromyrmex echinatior suggests key adaptations to social evolution and fungus farming.</title>
        <authorList>
            <person name="Nygaard S."/>
            <person name="Zhang G."/>
        </authorList>
    </citation>
    <scope>NUCLEOTIDE SEQUENCE</scope>
</reference>
<gene>
    <name evidence="2" type="ORF">G5I_11307</name>
</gene>
<dbReference type="EMBL" id="GL888470">
    <property type="protein sequence ID" value="EGI60481.1"/>
    <property type="molecule type" value="Genomic_DNA"/>
</dbReference>
<name>F4WZ92_ACREC</name>
<evidence type="ECO:0000313" key="2">
    <source>
        <dbReference type="EMBL" id="EGI60481.1"/>
    </source>
</evidence>
<dbReference type="STRING" id="103372.F4WZ92"/>
<dbReference type="Pfam" id="PF00656">
    <property type="entry name" value="Peptidase_C14"/>
    <property type="match status" value="1"/>
</dbReference>
<feature type="domain" description="Peptidase C14 caspase" evidence="1">
    <location>
        <begin position="7"/>
        <end position="66"/>
    </location>
</feature>
<dbReference type="OrthoDB" id="6116485at2759"/>
<evidence type="ECO:0000259" key="1">
    <source>
        <dbReference type="Pfam" id="PF00656"/>
    </source>
</evidence>
<dbReference type="GO" id="GO:0004197">
    <property type="term" value="F:cysteine-type endopeptidase activity"/>
    <property type="evidence" value="ECO:0007669"/>
    <property type="project" value="InterPro"/>
</dbReference>
<dbReference type="GO" id="GO:0006508">
    <property type="term" value="P:proteolysis"/>
    <property type="evidence" value="ECO:0007669"/>
    <property type="project" value="InterPro"/>
</dbReference>
<proteinExistence type="predicted"/>
<protein>
    <recommendedName>
        <fullName evidence="1">Peptidase C14 caspase domain-containing protein</fullName>
    </recommendedName>
</protein>
<evidence type="ECO:0000313" key="3">
    <source>
        <dbReference type="Proteomes" id="UP000007755"/>
    </source>
</evidence>
<organism evidence="3">
    <name type="scientific">Acromyrmex echinatior</name>
    <name type="common">Panamanian leafcutter ant</name>
    <name type="synonym">Acromyrmex octospinosus echinatior</name>
    <dbReference type="NCBI Taxonomy" id="103372"/>
    <lineage>
        <taxon>Eukaryota</taxon>
        <taxon>Metazoa</taxon>
        <taxon>Ecdysozoa</taxon>
        <taxon>Arthropoda</taxon>
        <taxon>Hexapoda</taxon>
        <taxon>Insecta</taxon>
        <taxon>Pterygota</taxon>
        <taxon>Neoptera</taxon>
        <taxon>Endopterygota</taxon>
        <taxon>Hymenoptera</taxon>
        <taxon>Apocrita</taxon>
        <taxon>Aculeata</taxon>
        <taxon>Formicoidea</taxon>
        <taxon>Formicidae</taxon>
        <taxon>Myrmicinae</taxon>
        <taxon>Acromyrmex</taxon>
    </lineage>
</organism>
<accession>F4WZ92</accession>
<dbReference type="AlphaFoldDB" id="F4WZ92"/>
<keyword evidence="3" id="KW-1185">Reference proteome</keyword>
<dbReference type="SUPFAM" id="SSF52129">
    <property type="entry name" value="Caspase-like"/>
    <property type="match status" value="1"/>
</dbReference>
<sequence length="79" mass="8911">MSNGHCAVLTACRGTQLDNGVTVFNETDSIKSDTVKYSIPAYADILVAYSTYDDLYLPKFQQTRSIRVFFIKKSLHKSQ</sequence>
<dbReference type="MEROPS" id="C14.029"/>
<dbReference type="InterPro" id="IPR011600">
    <property type="entry name" value="Pept_C14_caspase"/>
</dbReference>
<dbReference type="InterPro" id="IPR029030">
    <property type="entry name" value="Caspase-like_dom_sf"/>
</dbReference>